<accession>A0AC34GLE3</accession>
<reference evidence="2" key="1">
    <citation type="submission" date="2022-11" db="UniProtKB">
        <authorList>
            <consortium name="WormBaseParasite"/>
        </authorList>
    </citation>
    <scope>IDENTIFICATION</scope>
</reference>
<dbReference type="WBParaSite" id="ES5_v2.g30479.t1">
    <property type="protein sequence ID" value="ES5_v2.g30479.t1"/>
    <property type="gene ID" value="ES5_v2.g30479"/>
</dbReference>
<evidence type="ECO:0000313" key="2">
    <source>
        <dbReference type="WBParaSite" id="ES5_v2.g30479.t1"/>
    </source>
</evidence>
<name>A0AC34GLE3_9BILA</name>
<sequence>MEQLKAYGGNSIRTWSPQGADEILNKAQRLGLTVTLGLDVKTERHGFDYNDQTAVAKQKEYLRTVILKYKDHPALLAWGIGNELNLHYSNPKVWDAVNDIAKMIHELDPNHLVTTMLAGINQKEIDYIKLKCPALDLIAVQ</sequence>
<evidence type="ECO:0000313" key="1">
    <source>
        <dbReference type="Proteomes" id="UP000887579"/>
    </source>
</evidence>
<protein>
    <submittedName>
        <fullName evidence="2">Glycoside hydrolase family 5 domain-containing protein</fullName>
    </submittedName>
</protein>
<dbReference type="Proteomes" id="UP000887579">
    <property type="component" value="Unplaced"/>
</dbReference>
<organism evidence="1 2">
    <name type="scientific">Panagrolaimus sp. ES5</name>
    <dbReference type="NCBI Taxonomy" id="591445"/>
    <lineage>
        <taxon>Eukaryota</taxon>
        <taxon>Metazoa</taxon>
        <taxon>Ecdysozoa</taxon>
        <taxon>Nematoda</taxon>
        <taxon>Chromadorea</taxon>
        <taxon>Rhabditida</taxon>
        <taxon>Tylenchina</taxon>
        <taxon>Panagrolaimomorpha</taxon>
        <taxon>Panagrolaimoidea</taxon>
        <taxon>Panagrolaimidae</taxon>
        <taxon>Panagrolaimus</taxon>
    </lineage>
</organism>
<proteinExistence type="predicted"/>